<keyword evidence="2" id="KW-1185">Reference proteome</keyword>
<accession>A0ABU2YP22</accession>
<dbReference type="Gene3D" id="3.40.1580.10">
    <property type="entry name" value="SMI1/KNR4-like"/>
    <property type="match status" value="1"/>
</dbReference>
<dbReference type="RefSeq" id="WP_157856724.1">
    <property type="nucleotide sequence ID" value="NZ_JAVRFJ010000001.1"/>
</dbReference>
<sequence>MTDHLRANPDQIVQVEHHFGVRFPENYRDFLAYDSHHDTPPLVTAT</sequence>
<dbReference type="EMBL" id="JAVRFJ010000001">
    <property type="protein sequence ID" value="MDT0566045.1"/>
    <property type="molecule type" value="Genomic_DNA"/>
</dbReference>
<evidence type="ECO:0000313" key="1">
    <source>
        <dbReference type="EMBL" id="MDT0566045.1"/>
    </source>
</evidence>
<protein>
    <recommendedName>
        <fullName evidence="3">Knr4/Smi1-like domain-containing protein</fullName>
    </recommendedName>
</protein>
<evidence type="ECO:0008006" key="3">
    <source>
        <dbReference type="Google" id="ProtNLM"/>
    </source>
</evidence>
<reference evidence="1" key="1">
    <citation type="submission" date="2024-05" db="EMBL/GenBank/DDBJ databases">
        <title>30 novel species of actinomycetes from the DSMZ collection.</title>
        <authorList>
            <person name="Nouioui I."/>
        </authorList>
    </citation>
    <scope>NUCLEOTIDE SEQUENCE</scope>
    <source>
        <strain evidence="1">DSM 3412</strain>
    </source>
</reference>
<dbReference type="Proteomes" id="UP001180737">
    <property type="component" value="Unassembled WGS sequence"/>
</dbReference>
<dbReference type="InterPro" id="IPR037883">
    <property type="entry name" value="Knr4/Smi1-like_sf"/>
</dbReference>
<gene>
    <name evidence="1" type="ORF">RM704_00845</name>
</gene>
<comment type="caution">
    <text evidence="1">The sequence shown here is derived from an EMBL/GenBank/DDBJ whole genome shotgun (WGS) entry which is preliminary data.</text>
</comment>
<name>A0ABU2YP22_9ACTN</name>
<proteinExistence type="predicted"/>
<evidence type="ECO:0000313" key="2">
    <source>
        <dbReference type="Proteomes" id="UP001180737"/>
    </source>
</evidence>
<dbReference type="SUPFAM" id="SSF160631">
    <property type="entry name" value="SMI1/KNR4-like"/>
    <property type="match status" value="1"/>
</dbReference>
<organism evidence="1 2">
    <name type="scientific">Streptomyces gottesmaniae</name>
    <dbReference type="NCBI Taxonomy" id="3075518"/>
    <lineage>
        <taxon>Bacteria</taxon>
        <taxon>Bacillati</taxon>
        <taxon>Actinomycetota</taxon>
        <taxon>Actinomycetes</taxon>
        <taxon>Kitasatosporales</taxon>
        <taxon>Streptomycetaceae</taxon>
        <taxon>Streptomyces</taxon>
    </lineage>
</organism>